<reference evidence="2 3" key="1">
    <citation type="submission" date="2022-10" db="EMBL/GenBank/DDBJ databases">
        <title>Defluviimonas sp. nov., isolated from ocean surface water.</title>
        <authorList>
            <person name="He W."/>
            <person name="Wang L."/>
            <person name="Zhang D.-F."/>
        </authorList>
    </citation>
    <scope>NUCLEOTIDE SEQUENCE [LARGE SCALE GENOMIC DNA]</scope>
    <source>
        <strain evidence="2 3">WL0075</strain>
    </source>
</reference>
<keyword evidence="3" id="KW-1185">Reference proteome</keyword>
<name>A0ABT2Z5M2_9RHOB</name>
<feature type="chain" id="PRO_5045170604" description="Glycine zipper domain-containing protein" evidence="1">
    <location>
        <begin position="30"/>
        <end position="227"/>
    </location>
</feature>
<evidence type="ECO:0000313" key="2">
    <source>
        <dbReference type="EMBL" id="MCV2866445.1"/>
    </source>
</evidence>
<gene>
    <name evidence="2" type="ORF">OE647_17140</name>
</gene>
<evidence type="ECO:0000256" key="1">
    <source>
        <dbReference type="SAM" id="SignalP"/>
    </source>
</evidence>
<organism evidence="2 3">
    <name type="scientific">Albidovulum sediminicola</name>
    <dbReference type="NCBI Taxonomy" id="2984331"/>
    <lineage>
        <taxon>Bacteria</taxon>
        <taxon>Pseudomonadati</taxon>
        <taxon>Pseudomonadota</taxon>
        <taxon>Alphaproteobacteria</taxon>
        <taxon>Rhodobacterales</taxon>
        <taxon>Paracoccaceae</taxon>
        <taxon>Albidovulum</taxon>
    </lineage>
</organism>
<proteinExistence type="predicted"/>
<comment type="caution">
    <text evidence="2">The sequence shown here is derived from an EMBL/GenBank/DDBJ whole genome shotgun (WGS) entry which is preliminary data.</text>
</comment>
<evidence type="ECO:0000313" key="3">
    <source>
        <dbReference type="Proteomes" id="UP001652503"/>
    </source>
</evidence>
<protein>
    <recommendedName>
        <fullName evidence="4">Glycine zipper domain-containing protein</fullName>
    </recommendedName>
</protein>
<keyword evidence="1" id="KW-0732">Signal</keyword>
<sequence>MAHGFSRSGLTAVCLSAALALGACGGAPAPESSVAQPAVAADAELSRVATAMQKTILEGALAGAAAGGGIAMTLGTNRKKGIQIGTAVGASAGSYVAFIQRKYFFKERRLEAMKSDLDRNSEEVAATISVMQGVLAAQKAELDSLRAQASTGGDPAALDAGVAQAQANLSEMQRAIEGATNRQAEFTEARGLVPADGGGSRIDPELSALSSQIAEMRAIADDLAGSL</sequence>
<feature type="signal peptide" evidence="1">
    <location>
        <begin position="1"/>
        <end position="29"/>
    </location>
</feature>
<dbReference type="Proteomes" id="UP001652503">
    <property type="component" value="Unassembled WGS sequence"/>
</dbReference>
<dbReference type="EMBL" id="JAOWLA010000019">
    <property type="protein sequence ID" value="MCV2866445.1"/>
    <property type="molecule type" value="Genomic_DNA"/>
</dbReference>
<evidence type="ECO:0008006" key="4">
    <source>
        <dbReference type="Google" id="ProtNLM"/>
    </source>
</evidence>
<dbReference type="RefSeq" id="WP_263722979.1">
    <property type="nucleotide sequence ID" value="NZ_JAOWLA010000019.1"/>
</dbReference>
<accession>A0ABT2Z5M2</accession>
<dbReference type="PROSITE" id="PS51257">
    <property type="entry name" value="PROKAR_LIPOPROTEIN"/>
    <property type="match status" value="1"/>
</dbReference>